<keyword evidence="4" id="KW-1185">Reference proteome</keyword>
<dbReference type="InterPro" id="IPR025388">
    <property type="entry name" value="Alginate_export_dom"/>
</dbReference>
<dbReference type="STRING" id="1349421.OI18_11030"/>
<dbReference type="AlphaFoldDB" id="A0A0C1LH94"/>
<dbReference type="Gene3D" id="2.40.160.100">
    <property type="match status" value="1"/>
</dbReference>
<evidence type="ECO:0000313" key="4">
    <source>
        <dbReference type="Proteomes" id="UP000031408"/>
    </source>
</evidence>
<dbReference type="EMBL" id="JSVC01000011">
    <property type="protein sequence ID" value="KIC94683.1"/>
    <property type="molecule type" value="Genomic_DNA"/>
</dbReference>
<dbReference type="OrthoDB" id="311329at2"/>
<evidence type="ECO:0000256" key="1">
    <source>
        <dbReference type="SAM" id="SignalP"/>
    </source>
</evidence>
<comment type="caution">
    <text evidence="3">The sequence shown here is derived from an EMBL/GenBank/DDBJ whole genome shotgun (WGS) entry which is preliminary data.</text>
</comment>
<proteinExistence type="predicted"/>
<gene>
    <name evidence="3" type="ORF">OI18_11030</name>
</gene>
<dbReference type="Proteomes" id="UP000031408">
    <property type="component" value="Unassembled WGS sequence"/>
</dbReference>
<feature type="signal peptide" evidence="1">
    <location>
        <begin position="1"/>
        <end position="29"/>
    </location>
</feature>
<organism evidence="3 4">
    <name type="scientific">Flavihumibacter solisilvae</name>
    <dbReference type="NCBI Taxonomy" id="1349421"/>
    <lineage>
        <taxon>Bacteria</taxon>
        <taxon>Pseudomonadati</taxon>
        <taxon>Bacteroidota</taxon>
        <taxon>Chitinophagia</taxon>
        <taxon>Chitinophagales</taxon>
        <taxon>Chitinophagaceae</taxon>
        <taxon>Flavihumibacter</taxon>
    </lineage>
</organism>
<evidence type="ECO:0000313" key="3">
    <source>
        <dbReference type="EMBL" id="KIC94683.1"/>
    </source>
</evidence>
<feature type="chain" id="PRO_5002135471" description="Alginate export domain-containing protein" evidence="1">
    <location>
        <begin position="30"/>
        <end position="471"/>
    </location>
</feature>
<protein>
    <recommendedName>
        <fullName evidence="2">Alginate export domain-containing protein</fullName>
    </recommendedName>
</protein>
<dbReference type="Pfam" id="PF13372">
    <property type="entry name" value="Alginate_exp"/>
    <property type="match status" value="1"/>
</dbReference>
<evidence type="ECO:0000259" key="2">
    <source>
        <dbReference type="Pfam" id="PF13372"/>
    </source>
</evidence>
<reference evidence="3 4" key="1">
    <citation type="submission" date="2014-11" db="EMBL/GenBank/DDBJ databases">
        <title>Genome sequence of Flavihumibacter solisilvae 3-3.</title>
        <authorList>
            <person name="Zhou G."/>
            <person name="Li M."/>
            <person name="Wang G."/>
        </authorList>
    </citation>
    <scope>NUCLEOTIDE SEQUENCE [LARGE SCALE GENOMIC DNA]</scope>
    <source>
        <strain evidence="3 4">3-3</strain>
    </source>
</reference>
<keyword evidence="1" id="KW-0732">Signal</keyword>
<accession>A0A0C1LH94</accession>
<sequence>MNTRNPTCSCCFFIWITCTLILEYSICTAQSLPAFKPIRYEEDYSFLRTDSGSTWYQKIKYVPLSKAGNVYLSIGGDLRTRFTVARNEKWGDAPISKDTYWVNRALLHTDLRIGARFRFFLQLQSGFVYGRNDQVTVLPVEHNELEVHQLFTDVSLLKDPERLILRVGRQEMVCGSLRLVAARDYPNVRRSFDGARLLFRKNAWQSSVFYHRVVEDKKWAFDDGVLTPGIEFWGWHNKISDLPFLQNIELYYLAMDKKQSQWNDVKGHEQRTTVGTRIFGKGKKWTYDFEGLYQFGHIADNRIRGAWSVSSNLYVMPGAQKHALKLGLKTELISGDRKPGDGSVQSLNPFFPNGGYFGLPGLIGPTNLFDLHPSIAIKPGKKITVGADYDIFWRLSNGDGIYGPAPNLLYPAGGSDKSFIGHQLGVDLNYDPNAYLNFLVNPYWFWPGSFLDEKSSGKTIFLIYLVAQVRF</sequence>
<dbReference type="InterPro" id="IPR053728">
    <property type="entry name" value="Alginate_Permeability_Chnl"/>
</dbReference>
<dbReference type="RefSeq" id="WP_039139948.1">
    <property type="nucleotide sequence ID" value="NZ_JSVC01000011.1"/>
</dbReference>
<feature type="domain" description="Alginate export" evidence="2">
    <location>
        <begin position="71"/>
        <end position="455"/>
    </location>
</feature>
<name>A0A0C1LH94_9BACT</name>